<proteinExistence type="inferred from homology"/>
<evidence type="ECO:0000256" key="7">
    <source>
        <dbReference type="RuleBase" id="RU003567"/>
    </source>
</evidence>
<evidence type="ECO:0000256" key="5">
    <source>
        <dbReference type="ARBA" id="ARBA00034021"/>
    </source>
</evidence>
<feature type="active site" evidence="6">
    <location>
        <position position="179"/>
    </location>
</feature>
<evidence type="ECO:0000256" key="4">
    <source>
        <dbReference type="ARBA" id="ARBA00022825"/>
    </source>
</evidence>
<dbReference type="CDD" id="cd07017">
    <property type="entry name" value="S14_ClpP_2"/>
    <property type="match status" value="1"/>
</dbReference>
<evidence type="ECO:0000256" key="1">
    <source>
        <dbReference type="ARBA" id="ARBA00007039"/>
    </source>
</evidence>
<dbReference type="GO" id="GO:0004176">
    <property type="term" value="F:ATP-dependent peptidase activity"/>
    <property type="evidence" value="ECO:0007669"/>
    <property type="project" value="InterPro"/>
</dbReference>
<feature type="region of interest" description="Disordered" evidence="8">
    <location>
        <begin position="254"/>
        <end position="278"/>
    </location>
</feature>
<dbReference type="Pfam" id="PF00574">
    <property type="entry name" value="CLP_protease"/>
    <property type="match status" value="1"/>
</dbReference>
<dbReference type="AlphaFoldDB" id="A0AB34IJG3"/>
<dbReference type="GO" id="GO:0004252">
    <property type="term" value="F:serine-type endopeptidase activity"/>
    <property type="evidence" value="ECO:0007669"/>
    <property type="project" value="UniProtKB-EC"/>
</dbReference>
<keyword evidence="10" id="KW-1185">Reference proteome</keyword>
<comment type="catalytic activity">
    <reaction evidence="5 6">
        <text>Hydrolysis of proteins to small peptides in the presence of ATP and magnesium. alpha-casein is the usual test substrate. In the absence of ATP, only oligopeptides shorter than five residues are hydrolyzed (such as succinyl-Leu-Tyr-|-NHMec, and Leu-Tyr-Leu-|-Tyr-Trp, in which cleavage of the -Tyr-|-Leu- and -Tyr-|-Trp bonds also occurs).</text>
        <dbReference type="EC" id="3.4.21.92"/>
    </reaction>
</comment>
<dbReference type="PANTHER" id="PTHR10381">
    <property type="entry name" value="ATP-DEPENDENT CLP PROTEASE PROTEOLYTIC SUBUNIT"/>
    <property type="match status" value="1"/>
</dbReference>
<sequence length="278" mass="29094">MARLASLPPRAAQRLSPRLPRRAQLHTAARTAAASPSPRLAALCAAVGAAAAGAASCEAKRTEKPPPAPKSMAELVTALSIRARHVFVTGKITDDSARVVIAQLLFLEQAKPGEPIYMHINSGGGKVHAGLAINDVMRAISSPVHTTCLGHCESMAAVLLAAGERGCRYALPNSRIMIHQPVRGSSSKSNASELTIQAAELDRSRQKLASLLAEACGRPVAELEAIIERDRYYSAQEAREMGLVDAIGGGGLFSRSGAKESAPEETTAETGEDGAFAE</sequence>
<keyword evidence="2" id="KW-0645">Protease</keyword>
<dbReference type="InterPro" id="IPR023562">
    <property type="entry name" value="ClpP/TepA"/>
</dbReference>
<accession>A0AB34IJG3</accession>
<reference evidence="9 10" key="1">
    <citation type="journal article" date="2024" name="Science">
        <title>Giant polyketide synthase enzymes in the biosynthesis of giant marine polyether toxins.</title>
        <authorList>
            <person name="Fallon T.R."/>
            <person name="Shende V.V."/>
            <person name="Wierzbicki I.H."/>
            <person name="Pendleton A.L."/>
            <person name="Watervoot N.F."/>
            <person name="Auber R.P."/>
            <person name="Gonzalez D.J."/>
            <person name="Wisecaver J.H."/>
            <person name="Moore B.S."/>
        </authorList>
    </citation>
    <scope>NUCLEOTIDE SEQUENCE [LARGE SCALE GENOMIC DNA]</scope>
    <source>
        <strain evidence="9 10">12B1</strain>
    </source>
</reference>
<dbReference type="GO" id="GO:0009368">
    <property type="term" value="C:endopeptidase Clp complex"/>
    <property type="evidence" value="ECO:0007669"/>
    <property type="project" value="TreeGrafter"/>
</dbReference>
<dbReference type="GO" id="GO:0051117">
    <property type="term" value="F:ATPase binding"/>
    <property type="evidence" value="ECO:0007669"/>
    <property type="project" value="TreeGrafter"/>
</dbReference>
<dbReference type="Proteomes" id="UP001515480">
    <property type="component" value="Unassembled WGS sequence"/>
</dbReference>
<evidence type="ECO:0000256" key="2">
    <source>
        <dbReference type="ARBA" id="ARBA00022670"/>
    </source>
</evidence>
<dbReference type="InterPro" id="IPR001907">
    <property type="entry name" value="ClpP"/>
</dbReference>
<feature type="region of interest" description="Disordered" evidence="8">
    <location>
        <begin position="1"/>
        <end position="32"/>
    </location>
</feature>
<gene>
    <name evidence="9" type="ORF">AB1Y20_011583</name>
</gene>
<dbReference type="InterPro" id="IPR029045">
    <property type="entry name" value="ClpP/crotonase-like_dom_sf"/>
</dbReference>
<keyword evidence="4" id="KW-0720">Serine protease</keyword>
<comment type="caution">
    <text evidence="9">The sequence shown here is derived from an EMBL/GenBank/DDBJ whole genome shotgun (WGS) entry which is preliminary data.</text>
</comment>
<name>A0AB34IJG3_PRYPA</name>
<organism evidence="9 10">
    <name type="scientific">Prymnesium parvum</name>
    <name type="common">Toxic golden alga</name>
    <dbReference type="NCBI Taxonomy" id="97485"/>
    <lineage>
        <taxon>Eukaryota</taxon>
        <taxon>Haptista</taxon>
        <taxon>Haptophyta</taxon>
        <taxon>Prymnesiophyceae</taxon>
        <taxon>Prymnesiales</taxon>
        <taxon>Prymnesiaceae</taxon>
        <taxon>Prymnesium</taxon>
    </lineage>
</organism>
<dbReference type="SUPFAM" id="SSF52096">
    <property type="entry name" value="ClpP/crotonase"/>
    <property type="match status" value="1"/>
</dbReference>
<evidence type="ECO:0000313" key="10">
    <source>
        <dbReference type="Proteomes" id="UP001515480"/>
    </source>
</evidence>
<dbReference type="Gene3D" id="3.90.226.10">
    <property type="entry name" value="2-enoyl-CoA Hydratase, Chain A, domain 1"/>
    <property type="match status" value="1"/>
</dbReference>
<dbReference type="PROSITE" id="PS00382">
    <property type="entry name" value="CLP_PROTEASE_HIS"/>
    <property type="match status" value="1"/>
</dbReference>
<evidence type="ECO:0000256" key="6">
    <source>
        <dbReference type="PROSITE-ProRule" id="PRU10086"/>
    </source>
</evidence>
<evidence type="ECO:0000256" key="8">
    <source>
        <dbReference type="SAM" id="MobiDB-lite"/>
    </source>
</evidence>
<dbReference type="EMBL" id="JBGBPQ010000025">
    <property type="protein sequence ID" value="KAL1499377.1"/>
    <property type="molecule type" value="Genomic_DNA"/>
</dbReference>
<comment type="similarity">
    <text evidence="1 7">Belongs to the peptidase S14 family.</text>
</comment>
<keyword evidence="3" id="KW-0378">Hydrolase</keyword>
<dbReference type="PRINTS" id="PR00127">
    <property type="entry name" value="CLPPROTEASEP"/>
</dbReference>
<dbReference type="GO" id="GO:0006515">
    <property type="term" value="P:protein quality control for misfolded or incompletely synthesized proteins"/>
    <property type="evidence" value="ECO:0007669"/>
    <property type="project" value="TreeGrafter"/>
</dbReference>
<dbReference type="PANTHER" id="PTHR10381:SF11">
    <property type="entry name" value="ATP-DEPENDENT CLP PROTEASE PROTEOLYTIC SUBUNIT, MITOCHONDRIAL"/>
    <property type="match status" value="1"/>
</dbReference>
<evidence type="ECO:0000313" key="9">
    <source>
        <dbReference type="EMBL" id="KAL1499377.1"/>
    </source>
</evidence>
<protein>
    <recommendedName>
        <fullName evidence="7">ATP-dependent Clp protease proteolytic subunit</fullName>
    </recommendedName>
</protein>
<evidence type="ECO:0000256" key="3">
    <source>
        <dbReference type="ARBA" id="ARBA00022801"/>
    </source>
</evidence>
<dbReference type="InterPro" id="IPR033135">
    <property type="entry name" value="ClpP_His_AS"/>
</dbReference>